<feature type="transmembrane region" description="Helical" evidence="1">
    <location>
        <begin position="56"/>
        <end position="75"/>
    </location>
</feature>
<name>A0A0V1J7Z8_TRIPS</name>
<accession>A0A0V1J7Z8</accession>
<proteinExistence type="predicted"/>
<comment type="caution">
    <text evidence="2">The sequence shown here is derived from an EMBL/GenBank/DDBJ whole genome shotgun (WGS) entry which is preliminary data.</text>
</comment>
<feature type="transmembrane region" description="Helical" evidence="1">
    <location>
        <begin position="21"/>
        <end position="44"/>
    </location>
</feature>
<evidence type="ECO:0000256" key="1">
    <source>
        <dbReference type="SAM" id="Phobius"/>
    </source>
</evidence>
<keyword evidence="3" id="KW-1185">Reference proteome</keyword>
<dbReference type="EMBL" id="JYDS01000029">
    <property type="protein sequence ID" value="KRZ31037.1"/>
    <property type="molecule type" value="Genomic_DNA"/>
</dbReference>
<evidence type="ECO:0000313" key="3">
    <source>
        <dbReference type="Proteomes" id="UP000054805"/>
    </source>
</evidence>
<protein>
    <submittedName>
        <fullName evidence="2">Uncharacterized protein</fullName>
    </submittedName>
</protein>
<keyword evidence="1" id="KW-0812">Transmembrane</keyword>
<keyword evidence="1" id="KW-1133">Transmembrane helix</keyword>
<evidence type="ECO:0000313" key="2">
    <source>
        <dbReference type="EMBL" id="KRZ31037.1"/>
    </source>
</evidence>
<organism evidence="2 3">
    <name type="scientific">Trichinella pseudospiralis</name>
    <name type="common">Parasitic roundworm</name>
    <dbReference type="NCBI Taxonomy" id="6337"/>
    <lineage>
        <taxon>Eukaryota</taxon>
        <taxon>Metazoa</taxon>
        <taxon>Ecdysozoa</taxon>
        <taxon>Nematoda</taxon>
        <taxon>Enoplea</taxon>
        <taxon>Dorylaimia</taxon>
        <taxon>Trichinellida</taxon>
        <taxon>Trichinellidae</taxon>
        <taxon>Trichinella</taxon>
    </lineage>
</organism>
<gene>
    <name evidence="2" type="ORF">T4B_2916</name>
</gene>
<reference evidence="2 3" key="1">
    <citation type="submission" date="2015-01" db="EMBL/GenBank/DDBJ databases">
        <title>Evolution of Trichinella species and genotypes.</title>
        <authorList>
            <person name="Korhonen P.K."/>
            <person name="Edoardo P."/>
            <person name="Giuseppe L.R."/>
            <person name="Gasser R.B."/>
        </authorList>
    </citation>
    <scope>NUCLEOTIDE SEQUENCE [LARGE SCALE GENOMIC DNA]</scope>
    <source>
        <strain evidence="2">ISS588</strain>
    </source>
</reference>
<keyword evidence="1" id="KW-0472">Membrane</keyword>
<sequence>MKKLLSDSAVEMLNLNISSQKLNIMVSITWLEFFNMKLFTVAIFDWRTLSTSPMLTIFLYFLSSFTNGAVLFVLFQMQMIVIRSIAAHLVKDEIVTKKFPSESSSIIYIYIYPLHPLPSFQPDCFARTDLANIFRFDVCLNQYSSTCIMVVFKCHDALYKSLFVVKCSTGFSIAPVYKQAKPTPVLVVFRIFVLQIKFCKLTDSALADSMADIFIIEWHSPELCLFQTQPLKLNHEMQSCT</sequence>
<dbReference type="Proteomes" id="UP000054805">
    <property type="component" value="Unassembled WGS sequence"/>
</dbReference>
<dbReference type="AlphaFoldDB" id="A0A0V1J7Z8"/>